<dbReference type="EMBL" id="LCRB01000002">
    <property type="protein sequence ID" value="KKW26893.1"/>
    <property type="molecule type" value="Genomic_DNA"/>
</dbReference>
<evidence type="ECO:0000313" key="2">
    <source>
        <dbReference type="EMBL" id="KKW26893.1"/>
    </source>
</evidence>
<sequence>MGVTDKLLSVQQVAKRMQISRVHVVRLINSGKIPGRKVGRNYVIDEDELEYKLIGKAVDRVVKEYGDVLKRIENS</sequence>
<reference evidence="2 3" key="1">
    <citation type="journal article" date="2015" name="Nature">
        <title>rRNA introns, odd ribosomes, and small enigmatic genomes across a large radiation of phyla.</title>
        <authorList>
            <person name="Brown C.T."/>
            <person name="Hug L.A."/>
            <person name="Thomas B.C."/>
            <person name="Sharon I."/>
            <person name="Castelle C.J."/>
            <person name="Singh A."/>
            <person name="Wilkins M.J."/>
            <person name="Williams K.H."/>
            <person name="Banfield J.F."/>
        </authorList>
    </citation>
    <scope>NUCLEOTIDE SEQUENCE [LARGE SCALE GENOMIC DNA]</scope>
</reference>
<dbReference type="AlphaFoldDB" id="A0A0G1X6V4"/>
<dbReference type="InterPro" id="IPR010093">
    <property type="entry name" value="SinI_DNA-bd"/>
</dbReference>
<dbReference type="Proteomes" id="UP000034913">
    <property type="component" value="Unassembled WGS sequence"/>
</dbReference>
<evidence type="ECO:0000313" key="3">
    <source>
        <dbReference type="Proteomes" id="UP000034913"/>
    </source>
</evidence>
<accession>A0A0G1X6V4</accession>
<gene>
    <name evidence="2" type="ORF">VF00_C0002G0218</name>
</gene>
<dbReference type="NCBIfam" id="TIGR01764">
    <property type="entry name" value="excise"/>
    <property type="match status" value="1"/>
</dbReference>
<name>A0A0G1X6V4_UNCK3</name>
<organism evidence="2 3">
    <name type="scientific">candidate division Kazan bacterium GW2011_GWB1_52_7</name>
    <dbReference type="NCBI Taxonomy" id="1620414"/>
    <lineage>
        <taxon>Bacteria</taxon>
        <taxon>Bacteria division Kazan-3B-28</taxon>
    </lineage>
</organism>
<dbReference type="Pfam" id="PF12728">
    <property type="entry name" value="HTH_17"/>
    <property type="match status" value="1"/>
</dbReference>
<dbReference type="GO" id="GO:0003677">
    <property type="term" value="F:DNA binding"/>
    <property type="evidence" value="ECO:0007669"/>
    <property type="project" value="InterPro"/>
</dbReference>
<protein>
    <submittedName>
        <fullName evidence="2">Binding domain protein, excisionase family protein</fullName>
    </submittedName>
</protein>
<proteinExistence type="predicted"/>
<evidence type="ECO:0000259" key="1">
    <source>
        <dbReference type="Pfam" id="PF12728"/>
    </source>
</evidence>
<comment type="caution">
    <text evidence="2">The sequence shown here is derived from an EMBL/GenBank/DDBJ whole genome shotgun (WGS) entry which is preliminary data.</text>
</comment>
<feature type="domain" description="Helix-turn-helix" evidence="1">
    <location>
        <begin position="7"/>
        <end position="50"/>
    </location>
</feature>
<dbReference type="InterPro" id="IPR041657">
    <property type="entry name" value="HTH_17"/>
</dbReference>